<feature type="transmembrane region" description="Helical" evidence="1">
    <location>
        <begin position="12"/>
        <end position="34"/>
    </location>
</feature>
<proteinExistence type="predicted"/>
<protein>
    <submittedName>
        <fullName evidence="2">Uncharacterized protein</fullName>
    </submittedName>
</protein>
<organism evidence="2 3">
    <name type="scientific">Aspergillus vadensis (strain CBS 113365 / IMI 142717 / IBT 24658)</name>
    <dbReference type="NCBI Taxonomy" id="1448311"/>
    <lineage>
        <taxon>Eukaryota</taxon>
        <taxon>Fungi</taxon>
        <taxon>Dikarya</taxon>
        <taxon>Ascomycota</taxon>
        <taxon>Pezizomycotina</taxon>
        <taxon>Eurotiomycetes</taxon>
        <taxon>Eurotiomycetidae</taxon>
        <taxon>Eurotiales</taxon>
        <taxon>Aspergillaceae</taxon>
        <taxon>Aspergillus</taxon>
        <taxon>Aspergillus subgen. Circumdati</taxon>
    </lineage>
</organism>
<dbReference type="Proteomes" id="UP000248405">
    <property type="component" value="Unassembled WGS sequence"/>
</dbReference>
<keyword evidence="1" id="KW-0812">Transmembrane</keyword>
<evidence type="ECO:0000313" key="2">
    <source>
        <dbReference type="EMBL" id="PYH72445.1"/>
    </source>
</evidence>
<keyword evidence="3" id="KW-1185">Reference proteome</keyword>
<evidence type="ECO:0000256" key="1">
    <source>
        <dbReference type="SAM" id="Phobius"/>
    </source>
</evidence>
<sequence>MNQFITPSPQVVFFPFLFLCHFDVFAFTLSYFIIYLSLFPLPVLLTCCFRLVILPQNVVPMSWEALL</sequence>
<dbReference type="AlphaFoldDB" id="A0A319BI83"/>
<keyword evidence="1" id="KW-1133">Transmembrane helix</keyword>
<dbReference type="EMBL" id="KZ821617">
    <property type="protein sequence ID" value="PYH72445.1"/>
    <property type="molecule type" value="Genomic_DNA"/>
</dbReference>
<accession>A0A319BI83</accession>
<dbReference type="RefSeq" id="XP_025566239.1">
    <property type="nucleotide sequence ID" value="XM_025701957.1"/>
</dbReference>
<reference evidence="2" key="1">
    <citation type="submission" date="2016-12" db="EMBL/GenBank/DDBJ databases">
        <title>The genomes of Aspergillus section Nigri reveals drivers in fungal speciation.</title>
        <authorList>
            <consortium name="DOE Joint Genome Institute"/>
            <person name="Vesth T.C."/>
            <person name="Nybo J."/>
            <person name="Theobald S."/>
            <person name="Brandl J."/>
            <person name="Frisvad J.C."/>
            <person name="Nielsen K.F."/>
            <person name="Lyhne E.K."/>
            <person name="Kogle M.E."/>
            <person name="Kuo A."/>
            <person name="Riley R."/>
            <person name="Clum A."/>
            <person name="Nolan M."/>
            <person name="Lipzen A."/>
            <person name="Salamov A."/>
            <person name="Henrissat B."/>
            <person name="Wiebenga A."/>
            <person name="De Vries R.P."/>
            <person name="Grigoriev I.V."/>
            <person name="Mortensen U.H."/>
            <person name="Andersen M.R."/>
            <person name="Baker S.E."/>
        </authorList>
    </citation>
    <scope>NUCLEOTIDE SEQUENCE [LARGE SCALE GENOMIC DNA]</scope>
    <source>
        <strain evidence="2">CBS 113365</strain>
    </source>
</reference>
<gene>
    <name evidence="2" type="ORF">BO88DRAFT_215898</name>
</gene>
<name>A0A319BI83_ASPVC</name>
<evidence type="ECO:0000313" key="3">
    <source>
        <dbReference type="Proteomes" id="UP000248405"/>
    </source>
</evidence>
<keyword evidence="1" id="KW-0472">Membrane</keyword>
<dbReference type="GeneID" id="37206549"/>